<sequence length="97" mass="10776">MRSRLNVRWGDRRTYRVCCDGAPKGSVIAVGTVGAVQSAEDRRFFEEGLAVVVRRLCPKAIVVYGSAPEEVFGRYRDMGIEIVQFDSEISRAHGEVA</sequence>
<dbReference type="Pfam" id="PF14386">
    <property type="entry name" value="DUF4417"/>
    <property type="match status" value="1"/>
</dbReference>
<organism evidence="1 2">
    <name type="scientific">Slackia exigua (strain ATCC 700122 / DSM 15923 / CIP 105133 / JCM 11022 / KCTC 5966 / S-7)</name>
    <dbReference type="NCBI Taxonomy" id="649764"/>
    <lineage>
        <taxon>Bacteria</taxon>
        <taxon>Bacillati</taxon>
        <taxon>Actinomycetota</taxon>
        <taxon>Coriobacteriia</taxon>
        <taxon>Eggerthellales</taxon>
        <taxon>Eggerthellaceae</taxon>
        <taxon>Slackia</taxon>
    </lineage>
</organism>
<dbReference type="STRING" id="649764.HMPREF0762_00382"/>
<dbReference type="Proteomes" id="UP000006001">
    <property type="component" value="Unassembled WGS sequence"/>
</dbReference>
<accession>D0WEZ6</accession>
<evidence type="ECO:0000313" key="2">
    <source>
        <dbReference type="Proteomes" id="UP000006001"/>
    </source>
</evidence>
<dbReference type="HOGENOM" id="CLU_2345168_0_0_11"/>
<reference evidence="1" key="1">
    <citation type="submission" date="2009-10" db="EMBL/GenBank/DDBJ databases">
        <authorList>
            <person name="Weinstock G."/>
            <person name="Sodergren E."/>
            <person name="Clifton S."/>
            <person name="Fulton L."/>
            <person name="Fulton B."/>
            <person name="Courtney L."/>
            <person name="Fronick C."/>
            <person name="Harrison M."/>
            <person name="Strong C."/>
            <person name="Farmer C."/>
            <person name="Delahaunty K."/>
            <person name="Markovic C."/>
            <person name="Hall O."/>
            <person name="Minx P."/>
            <person name="Tomlinson C."/>
            <person name="Mitreva M."/>
            <person name="Nelson J."/>
            <person name="Hou S."/>
            <person name="Wollam A."/>
            <person name="Pepin K.H."/>
            <person name="Johnson M."/>
            <person name="Bhonagiri V."/>
            <person name="Nash W.E."/>
            <person name="Warren W."/>
            <person name="Chinwalla A."/>
            <person name="Mardis E.R."/>
            <person name="Wilson R.K."/>
        </authorList>
    </citation>
    <scope>NUCLEOTIDE SEQUENCE [LARGE SCALE GENOMIC DNA]</scope>
    <source>
        <strain evidence="1">ATCC 700122</strain>
    </source>
</reference>
<gene>
    <name evidence="1" type="ORF">HMPREF0762_00382</name>
</gene>
<proteinExistence type="predicted"/>
<dbReference type="EMBL" id="ACUX02000004">
    <property type="protein sequence ID" value="EEZ62284.1"/>
    <property type="molecule type" value="Genomic_DNA"/>
</dbReference>
<name>D0WEZ6_SLAES</name>
<evidence type="ECO:0000313" key="1">
    <source>
        <dbReference type="EMBL" id="EEZ62284.1"/>
    </source>
</evidence>
<comment type="caution">
    <text evidence="1">The sequence shown here is derived from an EMBL/GenBank/DDBJ whole genome shotgun (WGS) entry which is preliminary data.</text>
</comment>
<protein>
    <recommendedName>
        <fullName evidence="3">Dinitrogenase iron-molybdenum cofactor biosynthesis domain-containing protein</fullName>
    </recommendedName>
</protein>
<dbReference type="RefSeq" id="WP_006361626.1">
    <property type="nucleotide sequence ID" value="NZ_GG700630.1"/>
</dbReference>
<dbReference type="OrthoDB" id="9800801at2"/>
<dbReference type="GeneID" id="85007030"/>
<dbReference type="InterPro" id="IPR025530">
    <property type="entry name" value="DUF4417"/>
</dbReference>
<evidence type="ECO:0008006" key="3">
    <source>
        <dbReference type="Google" id="ProtNLM"/>
    </source>
</evidence>
<dbReference type="AlphaFoldDB" id="D0WEZ6"/>
<keyword evidence="2" id="KW-1185">Reference proteome</keyword>